<sequence length="132" mass="15034">MRKTLLTLCLLTTPLPTMAADVMDAGEFDAYTKGKTFYYGSRGEPYGAEEYLANRRVRWTFLDGKCQEGVWYEEEGLICFVYENQPDPQCWSFERSAGGLIAQFENDPAQTELYEVRQTDEPLMCMGPDVGV</sequence>
<proteinExistence type="predicted"/>
<dbReference type="EMBL" id="LAXI01000008">
    <property type="protein sequence ID" value="KRS17270.1"/>
    <property type="molecule type" value="Genomic_DNA"/>
</dbReference>
<accession>A0A0T5P7W9</accession>
<feature type="signal peptide" evidence="1">
    <location>
        <begin position="1"/>
        <end position="19"/>
    </location>
</feature>
<evidence type="ECO:0000313" key="3">
    <source>
        <dbReference type="Proteomes" id="UP000051401"/>
    </source>
</evidence>
<gene>
    <name evidence="2" type="ORF">XM52_14515</name>
</gene>
<dbReference type="STRING" id="540747.SAMN04488031_108112"/>
<keyword evidence="3" id="KW-1185">Reference proteome</keyword>
<evidence type="ECO:0000313" key="2">
    <source>
        <dbReference type="EMBL" id="KRS17270.1"/>
    </source>
</evidence>
<dbReference type="RefSeq" id="WP_057816863.1">
    <property type="nucleotide sequence ID" value="NZ_FOMY01000008.1"/>
</dbReference>
<name>A0A0T5P7W9_9RHOB</name>
<evidence type="ECO:0000256" key="1">
    <source>
        <dbReference type="SAM" id="SignalP"/>
    </source>
</evidence>
<reference evidence="2 3" key="1">
    <citation type="submission" date="2015-04" db="EMBL/GenBank/DDBJ databases">
        <title>The draft genome sequence of Roseovarius indicus B108T.</title>
        <authorList>
            <person name="Li G."/>
            <person name="Lai Q."/>
            <person name="Shao Z."/>
            <person name="Yan P."/>
        </authorList>
    </citation>
    <scope>NUCLEOTIDE SEQUENCE [LARGE SCALE GENOMIC DNA]</scope>
    <source>
        <strain evidence="2 3">B108</strain>
    </source>
</reference>
<comment type="caution">
    <text evidence="2">The sequence shown here is derived from an EMBL/GenBank/DDBJ whole genome shotgun (WGS) entry which is preliminary data.</text>
</comment>
<dbReference type="Proteomes" id="UP000051401">
    <property type="component" value="Unassembled WGS sequence"/>
</dbReference>
<protein>
    <submittedName>
        <fullName evidence="2">Uncharacterized protein</fullName>
    </submittedName>
</protein>
<feature type="chain" id="PRO_5006664345" evidence="1">
    <location>
        <begin position="20"/>
        <end position="132"/>
    </location>
</feature>
<organism evidence="2 3">
    <name type="scientific">Roseovarius indicus</name>
    <dbReference type="NCBI Taxonomy" id="540747"/>
    <lineage>
        <taxon>Bacteria</taxon>
        <taxon>Pseudomonadati</taxon>
        <taxon>Pseudomonadota</taxon>
        <taxon>Alphaproteobacteria</taxon>
        <taxon>Rhodobacterales</taxon>
        <taxon>Roseobacteraceae</taxon>
        <taxon>Roseovarius</taxon>
    </lineage>
</organism>
<dbReference type="PATRIC" id="fig|540747.5.peg.5972"/>
<keyword evidence="1" id="KW-0732">Signal</keyword>
<dbReference type="OrthoDB" id="7304934at2"/>
<dbReference type="AlphaFoldDB" id="A0A0T5P7W9"/>